<evidence type="ECO:0000256" key="15">
    <source>
        <dbReference type="PIRSR" id="PIRSR602077-1"/>
    </source>
</evidence>
<feature type="transmembrane region" description="Helical" evidence="18">
    <location>
        <begin position="846"/>
        <end position="864"/>
    </location>
</feature>
<evidence type="ECO:0000313" key="21">
    <source>
        <dbReference type="Proteomes" id="UP000091820"/>
    </source>
</evidence>
<evidence type="ECO:0000256" key="2">
    <source>
        <dbReference type="ARBA" id="ARBA00022448"/>
    </source>
</evidence>
<dbReference type="InterPro" id="IPR050599">
    <property type="entry name" value="VDCC_alpha-1_subunit"/>
</dbReference>
<evidence type="ECO:0000256" key="5">
    <source>
        <dbReference type="ARBA" id="ARBA00022692"/>
    </source>
</evidence>
<evidence type="ECO:0000256" key="9">
    <source>
        <dbReference type="ARBA" id="ARBA00022882"/>
    </source>
</evidence>
<sequence length="1663" mass="187799">MMSFLKSGDQQQRQQEQQQQQQFVIKPILVNQSQSKNDEKSSANKTLQLNRSSNLEVTDKQIEKVNESIRIQEQYNKYQDQQKQQQDIQEESQQKQQQDQQQELKKQESQKEQLSANRNNSKYLFIAESKDDNDSEVSTIRSAVSDDAVESKQKTVALLETSLSFLPPTNTTTTTTTNNTRVASNKSALMPTYYTVEFDNKNHCSQQKVKPLYYIQNSQYQPLIYQNVSHDNNNEQRLHLKRLKFSKHKGQFCEHESKHLQQSLTTDSDDEPMNSNRFECKLTGDDKSFMNPLKNSKVTKKDLNNVTSSETTAAATTLKNNSSITSQAGISHNNGEIYKNHNKKRQQQLLGLKNLSSNDSKNNHVQEEQFAEEHEILDHSKRVSCRRRRQSLISTQRMSYDNIGEGLNETLKTIESEEILQKSTNKRRGSSTGCQAVFMNSNSRASNPYAFSVTVQIDDSLTVNVNANENSSGVGDKRHSYCSSCSSSNSCNCDITGENSTQYEGFGVGLVVSSGTDDCTSGGSPSLAGSTNGTGGCLGISNEKNIITAESSVPLLDDKIYPGSTDNCNDLNEPSQPDYKANKYNQKTYLNNNNIQKSGFNENNILQNHRSLKQQQAIDDSESRRQQVHDFLQQNQMQKLAAIRRKDFANNSTYSGDNVRSPVPNFADSLVSPNFGDSISAKNGTKYQNHRHAWNNSTYITDEAVNIQEKINGVKFGTKAVTSYPSKTTATTTTQKQPQRPRICKQQPDRPERALFCLGVKNPLRAFCISIVDSKLFEYFILLTIGANCIALAVYTPYPFGDSNETNQILEHVEAVFLVIFTFECVMKIIAYGFCLHSGSYLRNAWNFLDFFIVVIGMISTALSNLMKDGFDVKALRAFRVLRPLRLVSGVPSLQVVLNSILRAMIPLLHIALLVLFVIIIYAIIGLELFSGKLNRTCRDPLTGEYLNDADELHPCGAGFRCPEGFICYDDWVGPNWGITNFDNFGLAMLTVFQCVTLEGWTDVLYDIQDAMGSSWQWIYFVSMVILGAFFVMNLILGVLSGEFSKERTKAKNRGDFQKLREKQQIEDDLKGYLDWITQAEDIEPDTDGQLLSDSKAVNKTTNEIDTVDQTGDNTCFEVQTTESWFCKKKKDLDRINRRLRRACRKTVKSQAFYWLIIILVFLNTGVLATEHHMQPAWLDDFQEYTNIFFIALFTCEMILKMYSLGLEGYFVSLFNRFDCFVVIGSITEMILTSSELMPPLGVSVLRCVRLLRVFKVTKYWRSLSNLVASLLNSIQSIASLLLLLFLFIVIFALLGMQLFGGKFTFNQEEEKPRSNFDSFYQSLLTVFQILTGEDWNAVMYDGIRAHGGVFSFGVLSCIYFIILFICGNYILLNVFLAIAVDNLADADSLTAIDKENEQRIEEECNKSQNSIPTSEGGEDLNEVDDVCIDVADHEMNDKKIADEVLSEREIWEEEASIDEISPTSSGRPRRHSERNVKKIKKPIPKGSSFFVFSHTNRFRVLCHRLCNHSNFGNLILCCIMFSSAMLAAENPLKADASRNLVLNKFDYFFTAVFTVELLLKLIAYGFVLHDGAFCRSAFNLLDLLVVCVSLVSIGFSSNAISVVKILRVLRVLRPLRAINRAKGLKHVVQCVIVAVKTIGNIVLVTCLLQFMFAVIGVQLFKN</sequence>
<feature type="transmembrane region" description="Helical" evidence="18">
    <location>
        <begin position="815"/>
        <end position="834"/>
    </location>
</feature>
<reference evidence="21" key="1">
    <citation type="submission" date="2014-03" db="EMBL/GenBank/DDBJ databases">
        <authorList>
            <person name="Aksoy S."/>
            <person name="Warren W."/>
            <person name="Wilson R.K."/>
        </authorList>
    </citation>
    <scope>NUCLEOTIDE SEQUENCE [LARGE SCALE GENOMIC DNA]</scope>
    <source>
        <strain evidence="21">IAEA</strain>
    </source>
</reference>
<dbReference type="GO" id="GO:0008331">
    <property type="term" value="F:high voltage-gated calcium channel activity"/>
    <property type="evidence" value="ECO:0007669"/>
    <property type="project" value="TreeGrafter"/>
</dbReference>
<dbReference type="GO" id="GO:0009581">
    <property type="term" value="P:detection of external stimulus"/>
    <property type="evidence" value="ECO:0007669"/>
    <property type="project" value="UniProtKB-ARBA"/>
</dbReference>
<dbReference type="GO" id="GO:0042045">
    <property type="term" value="P:epithelial fluid transport"/>
    <property type="evidence" value="ECO:0007669"/>
    <property type="project" value="UniProtKB-ARBA"/>
</dbReference>
<dbReference type="VEuPathDB" id="VectorBase:GBRI023746"/>
<feature type="transmembrane region" description="Helical" evidence="18">
    <location>
        <begin position="1628"/>
        <end position="1661"/>
    </location>
</feature>
<dbReference type="GO" id="GO:0016324">
    <property type="term" value="C:apical plasma membrane"/>
    <property type="evidence" value="ECO:0007669"/>
    <property type="project" value="UniProtKB-ARBA"/>
</dbReference>
<dbReference type="PANTHER" id="PTHR45628">
    <property type="entry name" value="VOLTAGE-DEPENDENT CALCIUM CHANNEL TYPE A SUBUNIT ALPHA-1"/>
    <property type="match status" value="1"/>
</dbReference>
<feature type="transmembrane region" description="Helical" evidence="18">
    <location>
        <begin position="1152"/>
        <end position="1170"/>
    </location>
</feature>
<evidence type="ECO:0000259" key="19">
    <source>
        <dbReference type="Pfam" id="PF00520"/>
    </source>
</evidence>
<dbReference type="FunFam" id="1.20.120.350:FF:000006">
    <property type="entry name" value="Voltage-dependent L-type calcium channel subunit alpha"/>
    <property type="match status" value="1"/>
</dbReference>
<keyword evidence="12 18" id="KW-0472">Membrane</keyword>
<dbReference type="STRING" id="37001.A0A1A9WLB0"/>
<evidence type="ECO:0000256" key="13">
    <source>
        <dbReference type="ARBA" id="ARBA00023303"/>
    </source>
</evidence>
<comment type="similarity">
    <text evidence="14 16">Belongs to the calcium channel alpha-1 subunit (TC 1.A.1.11) family.</text>
</comment>
<proteinExistence type="inferred from homology"/>
<feature type="domain" description="Ion transport" evidence="19">
    <location>
        <begin position="1509"/>
        <end position="1661"/>
    </location>
</feature>
<dbReference type="GO" id="GO:0046872">
    <property type="term" value="F:metal ion binding"/>
    <property type="evidence" value="ECO:0007669"/>
    <property type="project" value="UniProtKB-KW"/>
</dbReference>
<evidence type="ECO:0000256" key="10">
    <source>
        <dbReference type="ARBA" id="ARBA00022989"/>
    </source>
</evidence>
<feature type="region of interest" description="Disordered" evidence="17">
    <location>
        <begin position="256"/>
        <end position="277"/>
    </location>
</feature>
<feature type="transmembrane region" description="Helical" evidence="18">
    <location>
        <begin position="908"/>
        <end position="930"/>
    </location>
</feature>
<keyword evidence="8 15" id="KW-0106">Calcium</keyword>
<dbReference type="PRINTS" id="PR01630">
    <property type="entry name" value="LVDCCALPHA1"/>
</dbReference>
<keyword evidence="13" id="KW-0407">Ion channel</keyword>
<evidence type="ECO:0000256" key="3">
    <source>
        <dbReference type="ARBA" id="ARBA00022568"/>
    </source>
</evidence>
<dbReference type="Gene3D" id="1.20.120.350">
    <property type="entry name" value="Voltage-gated potassium channels. Chain C"/>
    <property type="match status" value="3"/>
</dbReference>
<keyword evidence="11" id="KW-0406">Ion transport</keyword>
<keyword evidence="2" id="KW-0813">Transport</keyword>
<feature type="transmembrane region" description="Helical" evidence="18">
    <location>
        <begin position="776"/>
        <end position="795"/>
    </location>
</feature>
<feature type="compositionally biased region" description="Low complexity" evidence="17">
    <location>
        <begin position="76"/>
        <end position="87"/>
    </location>
</feature>
<keyword evidence="3 16" id="KW-0109">Calcium transport</keyword>
<dbReference type="Proteomes" id="UP000091820">
    <property type="component" value="Unassembled WGS sequence"/>
</dbReference>
<dbReference type="GO" id="GO:0050906">
    <property type="term" value="P:detection of stimulus involved in sensory perception"/>
    <property type="evidence" value="ECO:0007669"/>
    <property type="project" value="UniProtKB-ARBA"/>
</dbReference>
<protein>
    <recommendedName>
        <fullName evidence="16">Voltage-dependent L-type calcium channel subunit alpha</fullName>
    </recommendedName>
</protein>
<keyword evidence="9 16" id="KW-0851">Voltage-gated channel</keyword>
<evidence type="ECO:0000256" key="17">
    <source>
        <dbReference type="SAM" id="MobiDB-lite"/>
    </source>
</evidence>
<feature type="domain" description="Ion transport" evidence="19">
    <location>
        <begin position="1151"/>
        <end position="1389"/>
    </location>
</feature>
<evidence type="ECO:0000256" key="18">
    <source>
        <dbReference type="SAM" id="Phobius"/>
    </source>
</evidence>
<keyword evidence="5 18" id="KW-0812">Transmembrane</keyword>
<evidence type="ECO:0000256" key="7">
    <source>
        <dbReference type="ARBA" id="ARBA00022737"/>
    </source>
</evidence>
<dbReference type="Gene3D" id="1.10.287.70">
    <property type="match status" value="3"/>
</dbReference>
<feature type="transmembrane region" description="Helical" evidence="18">
    <location>
        <begin position="1581"/>
        <end position="1607"/>
    </location>
</feature>
<feature type="binding site" evidence="15">
    <location>
        <position position="999"/>
    </location>
    <ligand>
        <name>Ca(2+)</name>
        <dbReference type="ChEBI" id="CHEBI:29108"/>
    </ligand>
</feature>
<keyword evidence="10 18" id="KW-1133">Transmembrane helix</keyword>
<evidence type="ECO:0000256" key="12">
    <source>
        <dbReference type="ARBA" id="ARBA00023136"/>
    </source>
</evidence>
<keyword evidence="6 15" id="KW-0479">Metal-binding</keyword>
<keyword evidence="4 16" id="KW-0107">Calcium channel</keyword>
<evidence type="ECO:0000256" key="4">
    <source>
        <dbReference type="ARBA" id="ARBA00022673"/>
    </source>
</evidence>
<dbReference type="SUPFAM" id="SSF81324">
    <property type="entry name" value="Voltage-gated potassium channels"/>
    <property type="match status" value="3"/>
</dbReference>
<name>A0A1A9WLB0_9MUSC</name>
<keyword evidence="21" id="KW-1185">Reference proteome</keyword>
<comment type="subcellular location">
    <subcellularLocation>
        <location evidence="1 16">Membrane</location>
        <topology evidence="1 16">Multi-pass membrane protein</topology>
    </subcellularLocation>
</comment>
<dbReference type="FunFam" id="1.20.120.350:FF:000001">
    <property type="entry name" value="Voltage-dependent L-type calcium channel subunit alpha"/>
    <property type="match status" value="1"/>
</dbReference>
<dbReference type="PRINTS" id="PR00167">
    <property type="entry name" value="CACHANNEL"/>
</dbReference>
<dbReference type="EnsemblMetazoa" id="GBRI023746-RA">
    <property type="protein sequence ID" value="GBRI023746-PA"/>
    <property type="gene ID" value="GBRI023746"/>
</dbReference>
<dbReference type="GO" id="GO:0098703">
    <property type="term" value="P:calcium ion import across plasma membrane"/>
    <property type="evidence" value="ECO:0007669"/>
    <property type="project" value="TreeGrafter"/>
</dbReference>
<dbReference type="Gene3D" id="6.10.250.2500">
    <property type="match status" value="1"/>
</dbReference>
<feature type="transmembrane region" description="Helical" evidence="18">
    <location>
        <begin position="1182"/>
        <end position="1200"/>
    </location>
</feature>
<dbReference type="Pfam" id="PF00520">
    <property type="entry name" value="Ion_trans"/>
    <property type="match status" value="3"/>
</dbReference>
<feature type="transmembrane region" description="Helical" evidence="18">
    <location>
        <begin position="1350"/>
        <end position="1373"/>
    </location>
</feature>
<feature type="binding site" evidence="15">
    <location>
        <position position="1334"/>
    </location>
    <ligand>
        <name>Ca(2+)</name>
        <dbReference type="ChEBI" id="CHEBI:29108"/>
    </ligand>
</feature>
<evidence type="ECO:0000256" key="8">
    <source>
        <dbReference type="ARBA" id="ARBA00022837"/>
    </source>
</evidence>
<evidence type="ECO:0000313" key="20">
    <source>
        <dbReference type="EnsemblMetazoa" id="GBRI023746-PA"/>
    </source>
</evidence>
<dbReference type="GO" id="GO:0016323">
    <property type="term" value="C:basolateral plasma membrane"/>
    <property type="evidence" value="ECO:0007669"/>
    <property type="project" value="UniProtKB-ARBA"/>
</dbReference>
<dbReference type="InterPro" id="IPR005446">
    <property type="entry name" value="VDCC_L_a1su"/>
</dbReference>
<dbReference type="InterPro" id="IPR027359">
    <property type="entry name" value="Volt_channel_dom_sf"/>
</dbReference>
<organism evidence="20 21">
    <name type="scientific">Glossina brevipalpis</name>
    <dbReference type="NCBI Taxonomy" id="37001"/>
    <lineage>
        <taxon>Eukaryota</taxon>
        <taxon>Metazoa</taxon>
        <taxon>Ecdysozoa</taxon>
        <taxon>Arthropoda</taxon>
        <taxon>Hexapoda</taxon>
        <taxon>Insecta</taxon>
        <taxon>Pterygota</taxon>
        <taxon>Neoptera</taxon>
        <taxon>Endopterygota</taxon>
        <taxon>Diptera</taxon>
        <taxon>Brachycera</taxon>
        <taxon>Muscomorpha</taxon>
        <taxon>Hippoboscoidea</taxon>
        <taxon>Glossinidae</taxon>
        <taxon>Glossina</taxon>
    </lineage>
</organism>
<dbReference type="FunFam" id="1.10.287.70:FF:000107">
    <property type="entry name" value="Voltage-dependent L-type calcium channel subunit alpha"/>
    <property type="match status" value="1"/>
</dbReference>
<feature type="region of interest" description="Disordered" evidence="17">
    <location>
        <begin position="1"/>
        <end position="20"/>
    </location>
</feature>
<keyword evidence="7" id="KW-0677">Repeat</keyword>
<dbReference type="PANTHER" id="PTHR45628:SF1">
    <property type="entry name" value="VOLTAGE-DEPENDENT CALCIUM CHANNEL TYPE D SUBUNIT ALPHA-1"/>
    <property type="match status" value="1"/>
</dbReference>
<comment type="function">
    <text evidence="16">Voltage-sensitive calcium channels (VSCC) mediate the entry of calcium ions into excitable cells and are also involved in a variety of calcium-dependent processes, including muscle contraction, hormone or neurotransmitter release, gene expression, cell motility, cell division and cell death.</text>
</comment>
<feature type="region of interest" description="Disordered" evidence="17">
    <location>
        <begin position="76"/>
        <end position="119"/>
    </location>
</feature>
<feature type="compositionally biased region" description="Polar residues" evidence="17">
    <location>
        <begin position="43"/>
        <end position="52"/>
    </location>
</feature>
<dbReference type="GO" id="GO:0005891">
    <property type="term" value="C:voltage-gated calcium channel complex"/>
    <property type="evidence" value="ECO:0007669"/>
    <property type="project" value="InterPro"/>
</dbReference>
<feature type="compositionally biased region" description="Low complexity" evidence="17">
    <location>
        <begin position="10"/>
        <end position="20"/>
    </location>
</feature>
<feature type="region of interest" description="Disordered" evidence="17">
    <location>
        <begin position="1458"/>
        <end position="1478"/>
    </location>
</feature>
<dbReference type="InterPro" id="IPR002077">
    <property type="entry name" value="VDCCAlpha1"/>
</dbReference>
<dbReference type="FunFam" id="1.20.120.350:FF:000010">
    <property type="entry name" value="Voltage-dependent L-type calcium channel subunit alpha"/>
    <property type="match status" value="1"/>
</dbReference>
<dbReference type="GO" id="GO:0019722">
    <property type="term" value="P:calcium-mediated signaling"/>
    <property type="evidence" value="ECO:0007669"/>
    <property type="project" value="UniProtKB-ARBA"/>
</dbReference>
<feature type="domain" description="Ion transport" evidence="19">
    <location>
        <begin position="775"/>
        <end position="1051"/>
    </location>
</feature>
<evidence type="ECO:0000256" key="6">
    <source>
        <dbReference type="ARBA" id="ARBA00022723"/>
    </source>
</evidence>
<dbReference type="GO" id="GO:0016322">
    <property type="term" value="P:neuron remodeling"/>
    <property type="evidence" value="ECO:0007669"/>
    <property type="project" value="UniProtKB-ARBA"/>
</dbReference>
<evidence type="ECO:0000256" key="11">
    <source>
        <dbReference type="ARBA" id="ARBA00023065"/>
    </source>
</evidence>
<feature type="compositionally biased region" description="Basic residues" evidence="17">
    <location>
        <begin position="1468"/>
        <end position="1478"/>
    </location>
</feature>
<evidence type="ECO:0000256" key="14">
    <source>
        <dbReference type="ARBA" id="ARBA00061395"/>
    </source>
</evidence>
<feature type="region of interest" description="Disordered" evidence="17">
    <location>
        <begin position="28"/>
        <end position="52"/>
    </location>
</feature>
<feature type="transmembrane region" description="Helical" evidence="18">
    <location>
        <begin position="1549"/>
        <end position="1569"/>
    </location>
</feature>
<dbReference type="GO" id="GO:0009582">
    <property type="term" value="P:detection of abiotic stimulus"/>
    <property type="evidence" value="ECO:0007669"/>
    <property type="project" value="UniProtKB-ARBA"/>
</dbReference>
<evidence type="ECO:0000256" key="16">
    <source>
        <dbReference type="RuleBase" id="RU003808"/>
    </source>
</evidence>
<feature type="transmembrane region" description="Helical" evidence="18">
    <location>
        <begin position="1018"/>
        <end position="1040"/>
    </location>
</feature>
<reference evidence="20" key="2">
    <citation type="submission" date="2020-05" db="UniProtKB">
        <authorList>
            <consortium name="EnsemblMetazoa"/>
        </authorList>
    </citation>
    <scope>IDENTIFICATION</scope>
    <source>
        <strain evidence="20">IAEA</strain>
    </source>
</reference>
<feature type="compositionally biased region" description="Basic and acidic residues" evidence="17">
    <location>
        <begin position="102"/>
        <end position="111"/>
    </location>
</feature>
<feature type="transmembrane region" description="Helical" evidence="18">
    <location>
        <begin position="1281"/>
        <end position="1300"/>
    </location>
</feature>
<dbReference type="InterPro" id="IPR005821">
    <property type="entry name" value="Ion_trans_dom"/>
</dbReference>
<evidence type="ECO:0000256" key="1">
    <source>
        <dbReference type="ARBA" id="ARBA00004141"/>
    </source>
</evidence>
<accession>A0A1A9WLB0</accession>